<keyword evidence="8" id="KW-0921">Nickel transport</keyword>
<dbReference type="Pfam" id="PF19300">
    <property type="entry name" value="BPD_transp_1_N"/>
    <property type="match status" value="1"/>
</dbReference>
<keyword evidence="6 13" id="KW-1133">Transmembrane helix</keyword>
<evidence type="ECO:0000256" key="10">
    <source>
        <dbReference type="ARBA" id="ARBA00024202"/>
    </source>
</evidence>
<evidence type="ECO:0000256" key="5">
    <source>
        <dbReference type="ARBA" id="ARBA00022692"/>
    </source>
</evidence>
<dbReference type="NCBIfam" id="NF045470">
    <property type="entry name" value="Opp2B"/>
    <property type="match status" value="1"/>
</dbReference>
<dbReference type="PANTHER" id="PTHR43163:SF6">
    <property type="entry name" value="DIPEPTIDE TRANSPORT SYSTEM PERMEASE PROTEIN DPPB-RELATED"/>
    <property type="match status" value="1"/>
</dbReference>
<comment type="caution">
    <text evidence="15">The sequence shown here is derived from an EMBL/GenBank/DDBJ whole genome shotgun (WGS) entry which is preliminary data.</text>
</comment>
<evidence type="ECO:0000256" key="4">
    <source>
        <dbReference type="ARBA" id="ARBA00022596"/>
    </source>
</evidence>
<accession>A0A419T8H1</accession>
<evidence type="ECO:0000256" key="1">
    <source>
        <dbReference type="ARBA" id="ARBA00004651"/>
    </source>
</evidence>
<evidence type="ECO:0000313" key="15">
    <source>
        <dbReference type="EMBL" id="RKD33666.1"/>
    </source>
</evidence>
<dbReference type="AlphaFoldDB" id="A0A419T8H1"/>
<dbReference type="GO" id="GO:0071916">
    <property type="term" value="F:dipeptide transmembrane transporter activity"/>
    <property type="evidence" value="ECO:0007669"/>
    <property type="project" value="TreeGrafter"/>
</dbReference>
<dbReference type="GO" id="GO:0015099">
    <property type="term" value="F:nickel cation transmembrane transporter activity"/>
    <property type="evidence" value="ECO:0007669"/>
    <property type="project" value="InterPro"/>
</dbReference>
<evidence type="ECO:0000256" key="7">
    <source>
        <dbReference type="ARBA" id="ARBA00023065"/>
    </source>
</evidence>
<comment type="subcellular location">
    <subcellularLocation>
        <location evidence="1 13">Cell membrane</location>
        <topology evidence="1 13">Multi-pass membrane protein</topology>
    </subcellularLocation>
</comment>
<feature type="transmembrane region" description="Helical" evidence="13">
    <location>
        <begin position="276"/>
        <end position="295"/>
    </location>
</feature>
<evidence type="ECO:0000313" key="16">
    <source>
        <dbReference type="Proteomes" id="UP000284277"/>
    </source>
</evidence>
<organism evidence="15 16">
    <name type="scientific">Lacrimispora algidixylanolytica</name>
    <dbReference type="NCBI Taxonomy" id="94868"/>
    <lineage>
        <taxon>Bacteria</taxon>
        <taxon>Bacillati</taxon>
        <taxon>Bacillota</taxon>
        <taxon>Clostridia</taxon>
        <taxon>Lachnospirales</taxon>
        <taxon>Lachnospiraceae</taxon>
        <taxon>Lacrimispora</taxon>
    </lineage>
</organism>
<dbReference type="EMBL" id="MCIA01000006">
    <property type="protein sequence ID" value="RKD33666.1"/>
    <property type="molecule type" value="Genomic_DNA"/>
</dbReference>
<feature type="transmembrane region" description="Helical" evidence="13">
    <location>
        <begin position="12"/>
        <end position="30"/>
    </location>
</feature>
<evidence type="ECO:0000256" key="2">
    <source>
        <dbReference type="ARBA" id="ARBA00022448"/>
    </source>
</evidence>
<dbReference type="Proteomes" id="UP000284277">
    <property type="component" value="Unassembled WGS sequence"/>
</dbReference>
<dbReference type="PANTHER" id="PTHR43163">
    <property type="entry name" value="DIPEPTIDE TRANSPORT SYSTEM PERMEASE PROTEIN DPPB-RELATED"/>
    <property type="match status" value="1"/>
</dbReference>
<comment type="subunit">
    <text evidence="11">The complex is composed of two ATP-binding proteins (NikD and NikE), two transmembrane proteins (NikB and NikC) and a solute-binding protein (NikA).</text>
</comment>
<dbReference type="CDD" id="cd06261">
    <property type="entry name" value="TM_PBP2"/>
    <property type="match status" value="1"/>
</dbReference>
<dbReference type="OrthoDB" id="9806409at2"/>
<protein>
    <recommendedName>
        <fullName evidence="12">Nickel import system permease protein NikB</fullName>
    </recommendedName>
</protein>
<feature type="transmembrane region" description="Helical" evidence="13">
    <location>
        <begin position="137"/>
        <end position="158"/>
    </location>
</feature>
<proteinExistence type="inferred from homology"/>
<name>A0A419T8H1_9FIRM</name>
<feature type="domain" description="ABC transmembrane type-1" evidence="14">
    <location>
        <begin position="98"/>
        <end position="299"/>
    </location>
</feature>
<dbReference type="InterPro" id="IPR045621">
    <property type="entry name" value="BPD_transp_1_N"/>
</dbReference>
<dbReference type="Gene3D" id="1.10.3720.10">
    <property type="entry name" value="MetI-like"/>
    <property type="match status" value="1"/>
</dbReference>
<keyword evidence="3" id="KW-1003">Cell membrane</keyword>
<sequence length="309" mass="34079">MKRYVSGRLLQLIPVLFGVTFLTFALLSLAPGDPVQKKLSAQGIAVTKDVLLETRKEMGLDRPWTLRYASWLFDLLHGDLGDSYKDGTPVAGRLVKAMKYTGILAISAFLLALVISLPLGIYGGIKKAGFLDRMIQLFCLAGYAVPGFLLAVLLIYLFCIRLKVFPIIAKGTVQGLFLPTLTLALPLASRLTRQVRASVLNQMEMEYVDGAKARGVLKPYILIFHILRNAMISILTVFGLSIGTLLGGSVVIENIFMWPGMGKMVMDSITARDYPVVQGFVLVMAVIYVIINLIVDISYHLLDPRLEEI</sequence>
<keyword evidence="7" id="KW-0406">Ion transport</keyword>
<dbReference type="InterPro" id="IPR000515">
    <property type="entry name" value="MetI-like"/>
</dbReference>
<dbReference type="InterPro" id="IPR035906">
    <property type="entry name" value="MetI-like_sf"/>
</dbReference>
<keyword evidence="5 13" id="KW-0812">Transmembrane</keyword>
<dbReference type="GO" id="GO:0005886">
    <property type="term" value="C:plasma membrane"/>
    <property type="evidence" value="ECO:0007669"/>
    <property type="project" value="UniProtKB-SubCell"/>
</dbReference>
<evidence type="ECO:0000256" key="3">
    <source>
        <dbReference type="ARBA" id="ARBA00022475"/>
    </source>
</evidence>
<reference evidence="15 16" key="1">
    <citation type="submission" date="2016-08" db="EMBL/GenBank/DDBJ databases">
        <title>A new outlook on sporulation: Clostridium algidixylanolyticum.</title>
        <authorList>
            <person name="Poppleton D.I."/>
            <person name="Gribaldo S."/>
        </authorList>
    </citation>
    <scope>NUCLEOTIDE SEQUENCE [LARGE SCALE GENOMIC DNA]</scope>
    <source>
        <strain evidence="15 16">SPL73</strain>
    </source>
</reference>
<evidence type="ECO:0000256" key="9">
    <source>
        <dbReference type="ARBA" id="ARBA00023136"/>
    </source>
</evidence>
<evidence type="ECO:0000256" key="12">
    <source>
        <dbReference type="ARBA" id="ARBA00044774"/>
    </source>
</evidence>
<dbReference type="RefSeq" id="WP_120195725.1">
    <property type="nucleotide sequence ID" value="NZ_MCIA01000006.1"/>
</dbReference>
<gene>
    <name evidence="15" type="ORF">BET01_14150</name>
</gene>
<comment type="similarity">
    <text evidence="10">Belongs to the binding-protein-dependent transport system permease family. OppBC subfamily.</text>
</comment>
<keyword evidence="16" id="KW-1185">Reference proteome</keyword>
<dbReference type="InterPro" id="IPR050045">
    <property type="entry name" value="Opp2B"/>
</dbReference>
<feature type="transmembrane region" description="Helical" evidence="13">
    <location>
        <begin position="103"/>
        <end position="125"/>
    </location>
</feature>
<dbReference type="SUPFAM" id="SSF161098">
    <property type="entry name" value="MetI-like"/>
    <property type="match status" value="1"/>
</dbReference>
<evidence type="ECO:0000256" key="6">
    <source>
        <dbReference type="ARBA" id="ARBA00022989"/>
    </source>
</evidence>
<evidence type="ECO:0000256" key="8">
    <source>
        <dbReference type="ARBA" id="ARBA00023112"/>
    </source>
</evidence>
<evidence type="ECO:0000256" key="13">
    <source>
        <dbReference type="RuleBase" id="RU363032"/>
    </source>
</evidence>
<feature type="transmembrane region" description="Helical" evidence="13">
    <location>
        <begin position="164"/>
        <end position="188"/>
    </location>
</feature>
<keyword evidence="4" id="KW-0533">Nickel</keyword>
<evidence type="ECO:0000259" key="14">
    <source>
        <dbReference type="PROSITE" id="PS50928"/>
    </source>
</evidence>
<feature type="transmembrane region" description="Helical" evidence="13">
    <location>
        <begin position="232"/>
        <end position="256"/>
    </location>
</feature>
<keyword evidence="2 13" id="KW-0813">Transport</keyword>
<dbReference type="Pfam" id="PF00528">
    <property type="entry name" value="BPD_transp_1"/>
    <property type="match status" value="1"/>
</dbReference>
<keyword evidence="9 13" id="KW-0472">Membrane</keyword>
<evidence type="ECO:0000256" key="11">
    <source>
        <dbReference type="ARBA" id="ARBA00038669"/>
    </source>
</evidence>
<dbReference type="PROSITE" id="PS50928">
    <property type="entry name" value="ABC_TM1"/>
    <property type="match status" value="1"/>
</dbReference>